<keyword evidence="2" id="KW-0285">Flavoprotein</keyword>
<dbReference type="PANTHER" id="PTHR43567">
    <property type="entry name" value="FLAVOREDOXIN-RELATED-RELATED"/>
    <property type="match status" value="1"/>
</dbReference>
<organism evidence="5 6">
    <name type="scientific">Loigolactobacillus binensis</name>
    <dbReference type="NCBI Taxonomy" id="2559922"/>
    <lineage>
        <taxon>Bacteria</taxon>
        <taxon>Bacillati</taxon>
        <taxon>Bacillota</taxon>
        <taxon>Bacilli</taxon>
        <taxon>Lactobacillales</taxon>
        <taxon>Lactobacillaceae</taxon>
        <taxon>Loigolactobacillus</taxon>
    </lineage>
</organism>
<dbReference type="InterPro" id="IPR012349">
    <property type="entry name" value="Split_barrel_FMN-bd"/>
</dbReference>
<feature type="domain" description="Flavin reductase like" evidence="4">
    <location>
        <begin position="28"/>
        <end position="156"/>
    </location>
</feature>
<dbReference type="EMBL" id="JBHTIO010000028">
    <property type="protein sequence ID" value="MFD0897164.1"/>
    <property type="molecule type" value="Genomic_DNA"/>
</dbReference>
<accession>A0ABW3EDD6</accession>
<reference evidence="6" key="1">
    <citation type="journal article" date="2019" name="Int. J. Syst. Evol. Microbiol.">
        <title>The Global Catalogue of Microorganisms (GCM) 10K type strain sequencing project: providing services to taxonomists for standard genome sequencing and annotation.</title>
        <authorList>
            <consortium name="The Broad Institute Genomics Platform"/>
            <consortium name="The Broad Institute Genome Sequencing Center for Infectious Disease"/>
            <person name="Wu L."/>
            <person name="Ma J."/>
        </authorList>
    </citation>
    <scope>NUCLEOTIDE SEQUENCE [LARGE SCALE GENOMIC DNA]</scope>
    <source>
        <strain evidence="6">CCM 8925</strain>
    </source>
</reference>
<comment type="cofactor">
    <cofactor evidence="1">
        <name>FMN</name>
        <dbReference type="ChEBI" id="CHEBI:58210"/>
    </cofactor>
</comment>
<proteinExistence type="inferred from homology"/>
<dbReference type="InterPro" id="IPR052174">
    <property type="entry name" value="Flavoredoxin"/>
</dbReference>
<evidence type="ECO:0000256" key="2">
    <source>
        <dbReference type="ARBA" id="ARBA00022630"/>
    </source>
</evidence>
<evidence type="ECO:0000256" key="3">
    <source>
        <dbReference type="ARBA" id="ARBA00038054"/>
    </source>
</evidence>
<sequence>MQALTTNKLYYGFPIFILGYADQQFGANLTTCSSSYSLGNMLVFGLASDTNAAQQITHYRQCSLNVLGAADMLLVEQAGFHHRQAKLSTAIAYHFAANTKIPLLEQAQINLLVKIDTITVVGDYTNFTGHIQQRWANDHLIQAGKFQPARLQPVLYVGDDHRRLYRFVTETTTANGAYLKQARQKNKKRTPD</sequence>
<gene>
    <name evidence="5" type="ORF">ACFQZ7_05360</name>
</gene>
<name>A0ABW3EDD6_9LACO</name>
<protein>
    <submittedName>
        <fullName evidence="5">Flavin reductase</fullName>
    </submittedName>
</protein>
<dbReference type="PANTHER" id="PTHR43567:SF1">
    <property type="entry name" value="FLAVOREDOXIN"/>
    <property type="match status" value="1"/>
</dbReference>
<comment type="caution">
    <text evidence="5">The sequence shown here is derived from an EMBL/GenBank/DDBJ whole genome shotgun (WGS) entry which is preliminary data.</text>
</comment>
<comment type="similarity">
    <text evidence="3">Belongs to the flavoredoxin family.</text>
</comment>
<dbReference type="SUPFAM" id="SSF50475">
    <property type="entry name" value="FMN-binding split barrel"/>
    <property type="match status" value="1"/>
</dbReference>
<evidence type="ECO:0000256" key="1">
    <source>
        <dbReference type="ARBA" id="ARBA00001917"/>
    </source>
</evidence>
<dbReference type="Gene3D" id="2.30.110.10">
    <property type="entry name" value="Electron Transport, Fmn-binding Protein, Chain A"/>
    <property type="match status" value="1"/>
</dbReference>
<evidence type="ECO:0000313" key="5">
    <source>
        <dbReference type="EMBL" id="MFD0897164.1"/>
    </source>
</evidence>
<dbReference type="Pfam" id="PF01613">
    <property type="entry name" value="Flavin_Reduct"/>
    <property type="match status" value="1"/>
</dbReference>
<evidence type="ECO:0000259" key="4">
    <source>
        <dbReference type="Pfam" id="PF01613"/>
    </source>
</evidence>
<keyword evidence="6" id="KW-1185">Reference proteome</keyword>
<dbReference type="InterPro" id="IPR002563">
    <property type="entry name" value="Flavin_Rdtase-like_dom"/>
</dbReference>
<evidence type="ECO:0000313" key="6">
    <source>
        <dbReference type="Proteomes" id="UP001597104"/>
    </source>
</evidence>
<dbReference type="Proteomes" id="UP001597104">
    <property type="component" value="Unassembled WGS sequence"/>
</dbReference>
<dbReference type="RefSeq" id="WP_137637686.1">
    <property type="nucleotide sequence ID" value="NZ_BJDN01000011.1"/>
</dbReference>